<dbReference type="InterPro" id="IPR038765">
    <property type="entry name" value="Papain-like_cys_pep_sf"/>
</dbReference>
<dbReference type="GO" id="GO:0004843">
    <property type="term" value="F:cysteine-type deubiquitinase activity"/>
    <property type="evidence" value="ECO:0007669"/>
    <property type="project" value="InterPro"/>
</dbReference>
<gene>
    <name evidence="3" type="ORF">OTU49_009789</name>
</gene>
<organism evidence="3 4">
    <name type="scientific">Cherax quadricarinatus</name>
    <name type="common">Australian red claw crayfish</name>
    <dbReference type="NCBI Taxonomy" id="27406"/>
    <lineage>
        <taxon>Eukaryota</taxon>
        <taxon>Metazoa</taxon>
        <taxon>Ecdysozoa</taxon>
        <taxon>Arthropoda</taxon>
        <taxon>Crustacea</taxon>
        <taxon>Multicrustacea</taxon>
        <taxon>Malacostraca</taxon>
        <taxon>Eumalacostraca</taxon>
        <taxon>Eucarida</taxon>
        <taxon>Decapoda</taxon>
        <taxon>Pleocyemata</taxon>
        <taxon>Astacidea</taxon>
        <taxon>Parastacoidea</taxon>
        <taxon>Parastacidae</taxon>
        <taxon>Cherax</taxon>
    </lineage>
</organism>
<dbReference type="AlphaFoldDB" id="A0AAW0YJN4"/>
<comment type="similarity">
    <text evidence="1">Belongs to the peptidase C19 family.</text>
</comment>
<dbReference type="InterPro" id="IPR050164">
    <property type="entry name" value="Peptidase_C19"/>
</dbReference>
<dbReference type="EMBL" id="JARKIK010000005">
    <property type="protein sequence ID" value="KAK8751686.1"/>
    <property type="molecule type" value="Genomic_DNA"/>
</dbReference>
<name>A0AAW0YJN4_CHEQU</name>
<dbReference type="GO" id="GO:0005634">
    <property type="term" value="C:nucleus"/>
    <property type="evidence" value="ECO:0007669"/>
    <property type="project" value="TreeGrafter"/>
</dbReference>
<comment type="caution">
    <text evidence="3">The sequence shown here is derived from an EMBL/GenBank/DDBJ whole genome shotgun (WGS) entry which is preliminary data.</text>
</comment>
<feature type="domain" description="USP" evidence="2">
    <location>
        <begin position="1"/>
        <end position="196"/>
    </location>
</feature>
<evidence type="ECO:0000313" key="4">
    <source>
        <dbReference type="Proteomes" id="UP001445076"/>
    </source>
</evidence>
<dbReference type="SUPFAM" id="SSF54001">
    <property type="entry name" value="Cysteine proteinases"/>
    <property type="match status" value="1"/>
</dbReference>
<evidence type="ECO:0000259" key="2">
    <source>
        <dbReference type="PROSITE" id="PS50235"/>
    </source>
</evidence>
<accession>A0AAW0YJN4</accession>
<dbReference type="GO" id="GO:0005829">
    <property type="term" value="C:cytosol"/>
    <property type="evidence" value="ECO:0007669"/>
    <property type="project" value="TreeGrafter"/>
</dbReference>
<proteinExistence type="inferred from homology"/>
<dbReference type="Pfam" id="PF00443">
    <property type="entry name" value="UCH"/>
    <property type="match status" value="1"/>
</dbReference>
<reference evidence="3 4" key="1">
    <citation type="journal article" date="2024" name="BMC Genomics">
        <title>Genome assembly of redclaw crayfish (Cherax quadricarinatus) provides insights into its immune adaptation and hypoxia tolerance.</title>
        <authorList>
            <person name="Liu Z."/>
            <person name="Zheng J."/>
            <person name="Li H."/>
            <person name="Fang K."/>
            <person name="Wang S."/>
            <person name="He J."/>
            <person name="Zhou D."/>
            <person name="Weng S."/>
            <person name="Chi M."/>
            <person name="Gu Z."/>
            <person name="He J."/>
            <person name="Li F."/>
            <person name="Wang M."/>
        </authorList>
    </citation>
    <scope>NUCLEOTIDE SEQUENCE [LARGE SCALE GENOMIC DNA]</scope>
    <source>
        <strain evidence="3">ZL_2023a</strain>
    </source>
</reference>
<dbReference type="PANTHER" id="PTHR24006">
    <property type="entry name" value="UBIQUITIN CARBOXYL-TERMINAL HYDROLASE"/>
    <property type="match status" value="1"/>
</dbReference>
<evidence type="ECO:0000313" key="3">
    <source>
        <dbReference type="EMBL" id="KAK8751686.1"/>
    </source>
</evidence>
<dbReference type="Proteomes" id="UP001445076">
    <property type="component" value="Unassembled WGS sequence"/>
</dbReference>
<dbReference type="Gene3D" id="3.90.70.10">
    <property type="entry name" value="Cysteine proteinases"/>
    <property type="match status" value="1"/>
</dbReference>
<keyword evidence="4" id="KW-1185">Reference proteome</keyword>
<dbReference type="PROSITE" id="PS50235">
    <property type="entry name" value="USP_3"/>
    <property type="match status" value="1"/>
</dbReference>
<dbReference type="CDD" id="cd02257">
    <property type="entry name" value="Peptidase_C19"/>
    <property type="match status" value="1"/>
</dbReference>
<evidence type="ECO:0000256" key="1">
    <source>
        <dbReference type="ARBA" id="ARBA00009085"/>
    </source>
</evidence>
<feature type="non-terminal residue" evidence="3">
    <location>
        <position position="1"/>
    </location>
</feature>
<protein>
    <recommendedName>
        <fullName evidence="2">USP domain-containing protein</fullName>
    </recommendedName>
</protein>
<dbReference type="InterPro" id="IPR001394">
    <property type="entry name" value="Peptidase_C19_UCH"/>
</dbReference>
<dbReference type="GO" id="GO:0016579">
    <property type="term" value="P:protein deubiquitination"/>
    <property type="evidence" value="ECO:0007669"/>
    <property type="project" value="InterPro"/>
</dbReference>
<sequence length="196" mass="22439">TWPQQQHTPTTSIIASIFHGIKESVIFCLEKKRIASIANECFDNLSLDVMGDGERSLEELMKNHLRPQMVNWDCQHCRSPHQCAHYTSILRLPQVLPLHLTRQGGCQARVTFPAVNFSLPTALARKVDHSRRYELVSVCVQQQQGMEGSSGSHYTAFCRSKESGRWWLWDDIHLHPANINNVLTAQHPHLIFYEAI</sequence>
<dbReference type="InterPro" id="IPR028889">
    <property type="entry name" value="USP"/>
</dbReference>